<name>A0ABM8RHU4_9BACT</name>
<dbReference type="SUPFAM" id="SSF46955">
    <property type="entry name" value="Putative DNA-binding domain"/>
    <property type="match status" value="1"/>
</dbReference>
<evidence type="ECO:0000259" key="2">
    <source>
        <dbReference type="Pfam" id="PF12728"/>
    </source>
</evidence>
<dbReference type="InterPro" id="IPR041657">
    <property type="entry name" value="HTH_17"/>
</dbReference>
<comment type="caution">
    <text evidence="3">The sequence shown here is derived from an EMBL/GenBank/DDBJ whole genome shotgun (WGS) entry which is preliminary data.</text>
</comment>
<protein>
    <submittedName>
        <fullName evidence="3">HTH_17 domain-containing protein</fullName>
    </submittedName>
</protein>
<organism evidence="3 4">
    <name type="scientific">Nitrospira defluvii</name>
    <dbReference type="NCBI Taxonomy" id="330214"/>
    <lineage>
        <taxon>Bacteria</taxon>
        <taxon>Pseudomonadati</taxon>
        <taxon>Nitrospirota</taxon>
        <taxon>Nitrospiria</taxon>
        <taxon>Nitrospirales</taxon>
        <taxon>Nitrospiraceae</taxon>
        <taxon>Nitrospira</taxon>
    </lineage>
</organism>
<evidence type="ECO:0000313" key="3">
    <source>
        <dbReference type="EMBL" id="CAE6753579.1"/>
    </source>
</evidence>
<feature type="compositionally biased region" description="Polar residues" evidence="1">
    <location>
        <begin position="57"/>
        <end position="66"/>
    </location>
</feature>
<feature type="compositionally biased region" description="Basic residues" evidence="1">
    <location>
        <begin position="76"/>
        <end position="87"/>
    </location>
</feature>
<sequence>MKALLLTIDQLAAILQISVKSIRRAYRKGEIPVERICRFVRFDLERVKEAMQGNGHGQSPFSTQKQGPRSATGGASRRRAQRTRPRLGKTGASIARTPRRKK</sequence>
<dbReference type="RefSeq" id="WP_213042472.1">
    <property type="nucleotide sequence ID" value="NZ_CAJNBJ010000016.1"/>
</dbReference>
<gene>
    <name evidence="3" type="ORF">NSPZN2_30293</name>
</gene>
<evidence type="ECO:0000313" key="4">
    <source>
        <dbReference type="Proteomes" id="UP000675880"/>
    </source>
</evidence>
<dbReference type="EMBL" id="CAJNBJ010000016">
    <property type="protein sequence ID" value="CAE6753579.1"/>
    <property type="molecule type" value="Genomic_DNA"/>
</dbReference>
<accession>A0ABM8RHU4</accession>
<keyword evidence="4" id="KW-1185">Reference proteome</keyword>
<dbReference type="InterPro" id="IPR009061">
    <property type="entry name" value="DNA-bd_dom_put_sf"/>
</dbReference>
<feature type="domain" description="Helix-turn-helix" evidence="2">
    <location>
        <begin position="5"/>
        <end position="51"/>
    </location>
</feature>
<reference evidence="3 4" key="1">
    <citation type="submission" date="2021-02" db="EMBL/GenBank/DDBJ databases">
        <authorList>
            <person name="Han P."/>
        </authorList>
    </citation>
    <scope>NUCLEOTIDE SEQUENCE [LARGE SCALE GENOMIC DNA]</scope>
    <source>
        <strain evidence="3">Candidatus Nitrospira sp. ZN2</strain>
    </source>
</reference>
<proteinExistence type="predicted"/>
<dbReference type="Proteomes" id="UP000675880">
    <property type="component" value="Unassembled WGS sequence"/>
</dbReference>
<feature type="region of interest" description="Disordered" evidence="1">
    <location>
        <begin position="51"/>
        <end position="102"/>
    </location>
</feature>
<evidence type="ECO:0000256" key="1">
    <source>
        <dbReference type="SAM" id="MobiDB-lite"/>
    </source>
</evidence>
<dbReference type="Pfam" id="PF12728">
    <property type="entry name" value="HTH_17"/>
    <property type="match status" value="1"/>
</dbReference>